<evidence type="ECO:0000256" key="1">
    <source>
        <dbReference type="SAM" id="SignalP"/>
    </source>
</evidence>
<evidence type="ECO:0008006" key="4">
    <source>
        <dbReference type="Google" id="ProtNLM"/>
    </source>
</evidence>
<feature type="chain" id="PRO_5025392018" description="Bowman-Birk serine protease inhibitors family domain-containing protein" evidence="1">
    <location>
        <begin position="23"/>
        <end position="110"/>
    </location>
</feature>
<evidence type="ECO:0000313" key="2">
    <source>
        <dbReference type="EMBL" id="QHN77954.1"/>
    </source>
</evidence>
<accession>A0A6B9VB56</accession>
<organism evidence="2 3">
    <name type="scientific">Arachis hypogaea</name>
    <name type="common">Peanut</name>
    <dbReference type="NCBI Taxonomy" id="3818"/>
    <lineage>
        <taxon>Eukaryota</taxon>
        <taxon>Viridiplantae</taxon>
        <taxon>Streptophyta</taxon>
        <taxon>Embryophyta</taxon>
        <taxon>Tracheophyta</taxon>
        <taxon>Spermatophyta</taxon>
        <taxon>Magnoliopsida</taxon>
        <taxon>eudicotyledons</taxon>
        <taxon>Gunneridae</taxon>
        <taxon>Pentapetalae</taxon>
        <taxon>rosids</taxon>
        <taxon>fabids</taxon>
        <taxon>Fabales</taxon>
        <taxon>Fabaceae</taxon>
        <taxon>Papilionoideae</taxon>
        <taxon>50 kb inversion clade</taxon>
        <taxon>dalbergioids sensu lato</taxon>
        <taxon>Dalbergieae</taxon>
        <taxon>Pterocarpus clade</taxon>
        <taxon>Arachis</taxon>
    </lineage>
</organism>
<name>A0A6B9VB56_ARAHY</name>
<dbReference type="Proteomes" id="UP000464620">
    <property type="component" value="Chromosome B09"/>
</dbReference>
<sequence length="110" mass="12291">MLMVKVVFFFFLVIGFSATIEAGRHRQHLDPNLIATTQMFNNHAASYYSPSRNALPCKCFDMSVSCNPSCKNCGCLDPDNSHGMKLCMCIDVYKNSCPHSCKDCLCSHDL</sequence>
<gene>
    <name evidence="2" type="ORF">DS421_19g657310</name>
</gene>
<proteinExistence type="predicted"/>
<feature type="signal peptide" evidence="1">
    <location>
        <begin position="1"/>
        <end position="22"/>
    </location>
</feature>
<evidence type="ECO:0000313" key="3">
    <source>
        <dbReference type="Proteomes" id="UP000464620"/>
    </source>
</evidence>
<dbReference type="EMBL" id="CP031001">
    <property type="protein sequence ID" value="QHN77954.1"/>
    <property type="molecule type" value="Genomic_DNA"/>
</dbReference>
<dbReference type="AlphaFoldDB" id="A0A6B9VB56"/>
<keyword evidence="1" id="KW-0732">Signal</keyword>
<reference evidence="2 3" key="1">
    <citation type="submission" date="2020-01" db="EMBL/GenBank/DDBJ databases">
        <title>Genome sequence of Arachis hypogaea, cultivar Shitouqi.</title>
        <authorList>
            <person name="Zhuang W."/>
            <person name="Chen H."/>
            <person name="Varshney R."/>
            <person name="Wang D."/>
            <person name="Ming R."/>
        </authorList>
    </citation>
    <scope>NUCLEOTIDE SEQUENCE [LARGE SCALE GENOMIC DNA]</scope>
    <source>
        <tissue evidence="2">Young leaf</tissue>
    </source>
</reference>
<protein>
    <recommendedName>
        <fullName evidence="4">Bowman-Birk serine protease inhibitors family domain-containing protein</fullName>
    </recommendedName>
</protein>